<dbReference type="InterPro" id="IPR029069">
    <property type="entry name" value="HotDog_dom_sf"/>
</dbReference>
<protein>
    <submittedName>
        <fullName evidence="2">MaoC family dehydratase</fullName>
    </submittedName>
</protein>
<evidence type="ECO:0000313" key="3">
    <source>
        <dbReference type="Proteomes" id="UP000305451"/>
    </source>
</evidence>
<dbReference type="PANTHER" id="PTHR42993:SF1">
    <property type="entry name" value="MAOC-LIKE DEHYDRATASE DOMAIN-CONTAINING PROTEIN"/>
    <property type="match status" value="1"/>
</dbReference>
<evidence type="ECO:0000313" key="2">
    <source>
        <dbReference type="EMBL" id="TGY94903.1"/>
    </source>
</evidence>
<feature type="domain" description="MaoC-like" evidence="1">
    <location>
        <begin position="8"/>
        <end position="116"/>
    </location>
</feature>
<dbReference type="Pfam" id="PF01575">
    <property type="entry name" value="MaoC_dehydratas"/>
    <property type="match status" value="1"/>
</dbReference>
<evidence type="ECO:0000259" key="1">
    <source>
        <dbReference type="Pfam" id="PF01575"/>
    </source>
</evidence>
<dbReference type="OrthoDB" id="9801735at2"/>
<dbReference type="RefSeq" id="WP_135943005.1">
    <property type="nucleotide sequence ID" value="NZ_BMEI01000001.1"/>
</dbReference>
<dbReference type="InterPro" id="IPR039375">
    <property type="entry name" value="NodN-like"/>
</dbReference>
<proteinExistence type="predicted"/>
<reference evidence="2 3" key="1">
    <citation type="journal article" date="2013" name="Int. J. Syst. Evol. Microbiol.">
        <title>Marinicauda pacifica gen. nov., sp. nov., a prosthecate alphaproteobacterium of the family Hyphomonadaceae isolated from deep seawater.</title>
        <authorList>
            <person name="Zhang X.Y."/>
            <person name="Li G.W."/>
            <person name="Wang C.S."/>
            <person name="Zhang Y.J."/>
            <person name="Xu X.W."/>
            <person name="Li H."/>
            <person name="Liu A."/>
            <person name="Liu C."/>
            <person name="Xie B.B."/>
            <person name="Qin Q.L."/>
            <person name="Xu Z."/>
            <person name="Chen X.L."/>
            <person name="Zhou B.C."/>
            <person name="Zhang Y.Z."/>
        </authorList>
    </citation>
    <scope>NUCLEOTIDE SEQUENCE [LARGE SCALE GENOMIC DNA]</scope>
    <source>
        <strain evidence="2 3">P-1 km-3</strain>
    </source>
</reference>
<dbReference type="SUPFAM" id="SSF54637">
    <property type="entry name" value="Thioesterase/thiol ester dehydrase-isomerase"/>
    <property type="match status" value="1"/>
</dbReference>
<dbReference type="EMBL" id="SRXV01000001">
    <property type="protein sequence ID" value="TGY94903.1"/>
    <property type="molecule type" value="Genomic_DNA"/>
</dbReference>
<gene>
    <name evidence="2" type="ORF">E5162_00515</name>
</gene>
<organism evidence="2 3">
    <name type="scientific">Marinicauda pacifica</name>
    <dbReference type="NCBI Taxonomy" id="1133559"/>
    <lineage>
        <taxon>Bacteria</taxon>
        <taxon>Pseudomonadati</taxon>
        <taxon>Pseudomonadota</taxon>
        <taxon>Alphaproteobacteria</taxon>
        <taxon>Maricaulales</taxon>
        <taxon>Maricaulaceae</taxon>
        <taxon>Marinicauda</taxon>
    </lineage>
</organism>
<dbReference type="InterPro" id="IPR002539">
    <property type="entry name" value="MaoC-like_dom"/>
</dbReference>
<dbReference type="AlphaFoldDB" id="A0A4S2HG81"/>
<dbReference type="CDD" id="cd03450">
    <property type="entry name" value="NodN"/>
    <property type="match status" value="1"/>
</dbReference>
<comment type="caution">
    <text evidence="2">The sequence shown here is derived from an EMBL/GenBank/DDBJ whole genome shotgun (WGS) entry which is preliminary data.</text>
</comment>
<name>A0A4S2HG81_9PROT</name>
<dbReference type="Proteomes" id="UP000305451">
    <property type="component" value="Unassembled WGS sequence"/>
</dbReference>
<dbReference type="Gene3D" id="3.10.129.10">
    <property type="entry name" value="Hotdog Thioesterase"/>
    <property type="match status" value="1"/>
</dbReference>
<accession>A0A4S2HG81</accession>
<sequence>MSILETYQSRIGETYRSSWFTVDQDRVNTFADVTLDHQFIHVDPDRAAKETPFGGPIAHGFLTLSLMSHFIEEALPAPPDGIVMGINYGFEKIRFLTPVRVGSKIRGAFTLAKAEARKPGQIQLTHDCSVEIDGVDNPALAAQWLSLIVTG</sequence>
<keyword evidence="3" id="KW-1185">Reference proteome</keyword>
<dbReference type="PANTHER" id="PTHR42993">
    <property type="entry name" value="MAOC-LIKE DEHYDRATASE DOMAIN-CONTAINING PROTEIN"/>
    <property type="match status" value="1"/>
</dbReference>